<evidence type="ECO:0000259" key="6">
    <source>
        <dbReference type="PROSITE" id="PS50279"/>
    </source>
</evidence>
<evidence type="ECO:0000256" key="2">
    <source>
        <dbReference type="ARBA" id="ARBA00008415"/>
    </source>
</evidence>
<proteinExistence type="inferred from homology"/>
<accession>A0A8C6Y6X2</accession>
<organism evidence="7 8">
    <name type="scientific">Naja naja</name>
    <name type="common">Indian cobra</name>
    <dbReference type="NCBI Taxonomy" id="35670"/>
    <lineage>
        <taxon>Eukaryota</taxon>
        <taxon>Metazoa</taxon>
        <taxon>Chordata</taxon>
        <taxon>Craniata</taxon>
        <taxon>Vertebrata</taxon>
        <taxon>Euteleostomi</taxon>
        <taxon>Lepidosauria</taxon>
        <taxon>Squamata</taxon>
        <taxon>Bifurcata</taxon>
        <taxon>Unidentata</taxon>
        <taxon>Episquamata</taxon>
        <taxon>Toxicofera</taxon>
        <taxon>Serpentes</taxon>
        <taxon>Colubroidea</taxon>
        <taxon>Elapidae</taxon>
        <taxon>Elapinae</taxon>
        <taxon>Naja</taxon>
    </lineage>
</organism>
<comment type="similarity">
    <text evidence="2">Belongs to the venom Kunitz-type family.</text>
</comment>
<reference evidence="7" key="1">
    <citation type="submission" date="2025-08" db="UniProtKB">
        <authorList>
            <consortium name="Ensembl"/>
        </authorList>
    </citation>
    <scope>IDENTIFICATION</scope>
</reference>
<keyword evidence="4" id="KW-0646">Protease inhibitor</keyword>
<dbReference type="AlphaFoldDB" id="A0A8C6Y6X2"/>
<dbReference type="PANTHER" id="PTHR10083:SF374">
    <property type="entry name" value="BPTI_KUNITZ INHIBITOR DOMAIN-CONTAINING PROTEIN"/>
    <property type="match status" value="1"/>
</dbReference>
<dbReference type="SMART" id="SM00131">
    <property type="entry name" value="KU"/>
    <property type="match status" value="1"/>
</dbReference>
<dbReference type="InterPro" id="IPR050098">
    <property type="entry name" value="TFPI/VKTCI-like"/>
</dbReference>
<dbReference type="InterPro" id="IPR036880">
    <property type="entry name" value="Kunitz_BPTI_sf"/>
</dbReference>
<dbReference type="OMA" id="ACERRCM"/>
<evidence type="ECO:0000313" key="7">
    <source>
        <dbReference type="Ensembl" id="ENSNNAP00000023430.1"/>
    </source>
</evidence>
<dbReference type="OrthoDB" id="4473401at2759"/>
<dbReference type="PROSITE" id="PS00280">
    <property type="entry name" value="BPTI_KUNITZ_1"/>
    <property type="match status" value="1"/>
</dbReference>
<dbReference type="Proteomes" id="UP000694559">
    <property type="component" value="Unplaced"/>
</dbReference>
<feature type="domain" description="BPTI/Kunitz inhibitor" evidence="6">
    <location>
        <begin position="24"/>
        <end position="74"/>
    </location>
</feature>
<reference evidence="7" key="2">
    <citation type="submission" date="2025-09" db="UniProtKB">
        <authorList>
            <consortium name="Ensembl"/>
        </authorList>
    </citation>
    <scope>IDENTIFICATION</scope>
</reference>
<dbReference type="FunFam" id="4.10.410.10:FF:000021">
    <property type="entry name" value="Serine protease inhibitor, putative"/>
    <property type="match status" value="1"/>
</dbReference>
<evidence type="ECO:0000256" key="4">
    <source>
        <dbReference type="ARBA" id="ARBA00022690"/>
    </source>
</evidence>
<dbReference type="Ensembl" id="ENSNNAT00000024566.1">
    <property type="protein sequence ID" value="ENSNNAP00000023430.1"/>
    <property type="gene ID" value="ENSNNAG00000015438.1"/>
</dbReference>
<dbReference type="GO" id="GO:0044483">
    <property type="term" value="P:venom-mediated perturbation of hemostasis"/>
    <property type="evidence" value="ECO:0007669"/>
    <property type="project" value="UniProtKB-ARBA"/>
</dbReference>
<dbReference type="Pfam" id="PF00014">
    <property type="entry name" value="Kunitz_BPTI"/>
    <property type="match status" value="1"/>
</dbReference>
<sequence length="98" mass="11133">MDTYKPEFTARGISKFLIGFSDICLLPKQEGDCTALFLHWFHNWRSGRCELFIYGGCGGNANNFETREECQRTCVPSEPPQIPAQTHSLQPSLTHIKI</sequence>
<comment type="subcellular location">
    <subcellularLocation>
        <location evidence="1">Secreted</location>
    </subcellularLocation>
</comment>
<dbReference type="SUPFAM" id="SSF57362">
    <property type="entry name" value="BPTI-like"/>
    <property type="match status" value="1"/>
</dbReference>
<dbReference type="PROSITE" id="PS50279">
    <property type="entry name" value="BPTI_KUNITZ_2"/>
    <property type="match status" value="1"/>
</dbReference>
<evidence type="ECO:0000256" key="1">
    <source>
        <dbReference type="ARBA" id="ARBA00004613"/>
    </source>
</evidence>
<dbReference type="GeneTree" id="ENSGT01140000283468"/>
<dbReference type="GO" id="GO:0004867">
    <property type="term" value="F:serine-type endopeptidase inhibitor activity"/>
    <property type="evidence" value="ECO:0007669"/>
    <property type="project" value="InterPro"/>
</dbReference>
<dbReference type="Gene3D" id="4.10.410.10">
    <property type="entry name" value="Pancreatic trypsin inhibitor Kunitz domain"/>
    <property type="match status" value="1"/>
</dbReference>
<dbReference type="GO" id="GO:0005615">
    <property type="term" value="C:extracellular space"/>
    <property type="evidence" value="ECO:0007669"/>
    <property type="project" value="TreeGrafter"/>
</dbReference>
<dbReference type="CDD" id="cd00109">
    <property type="entry name" value="Kunitz-type"/>
    <property type="match status" value="1"/>
</dbReference>
<protein>
    <recommendedName>
        <fullName evidence="6">BPTI/Kunitz inhibitor domain-containing protein</fullName>
    </recommendedName>
</protein>
<keyword evidence="5" id="KW-1015">Disulfide bond</keyword>
<dbReference type="PANTHER" id="PTHR10083">
    <property type="entry name" value="KUNITZ-TYPE PROTEASE INHIBITOR-RELATED"/>
    <property type="match status" value="1"/>
</dbReference>
<dbReference type="PRINTS" id="PR00759">
    <property type="entry name" value="BASICPTASE"/>
</dbReference>
<keyword evidence="8" id="KW-1185">Reference proteome</keyword>
<evidence type="ECO:0000256" key="5">
    <source>
        <dbReference type="ARBA" id="ARBA00023157"/>
    </source>
</evidence>
<evidence type="ECO:0000256" key="3">
    <source>
        <dbReference type="ARBA" id="ARBA00022525"/>
    </source>
</evidence>
<dbReference type="InterPro" id="IPR002223">
    <property type="entry name" value="Kunitz_BPTI"/>
</dbReference>
<evidence type="ECO:0000313" key="8">
    <source>
        <dbReference type="Proteomes" id="UP000694559"/>
    </source>
</evidence>
<keyword evidence="3" id="KW-0964">Secreted</keyword>
<dbReference type="InterPro" id="IPR020901">
    <property type="entry name" value="Prtase_inh_Kunz-CS"/>
</dbReference>
<name>A0A8C6Y6X2_NAJNA</name>